<feature type="domain" description="PH" evidence="1">
    <location>
        <begin position="464"/>
        <end position="503"/>
    </location>
</feature>
<dbReference type="InterPro" id="IPR053015">
    <property type="entry name" value="PH_domain-containing_M2"/>
</dbReference>
<evidence type="ECO:0000259" key="1">
    <source>
        <dbReference type="PROSITE" id="PS50003"/>
    </source>
</evidence>
<dbReference type="GO" id="GO:0007030">
    <property type="term" value="P:Golgi organization"/>
    <property type="evidence" value="ECO:0007669"/>
    <property type="project" value="TreeGrafter"/>
</dbReference>
<organism evidence="2 3">
    <name type="scientific">Cimex lectularius</name>
    <name type="common">Bed bug</name>
    <name type="synonym">Acanthia lectularia</name>
    <dbReference type="NCBI Taxonomy" id="79782"/>
    <lineage>
        <taxon>Eukaryota</taxon>
        <taxon>Metazoa</taxon>
        <taxon>Ecdysozoa</taxon>
        <taxon>Arthropoda</taxon>
        <taxon>Hexapoda</taxon>
        <taxon>Insecta</taxon>
        <taxon>Pterygota</taxon>
        <taxon>Neoptera</taxon>
        <taxon>Paraneoptera</taxon>
        <taxon>Hemiptera</taxon>
        <taxon>Heteroptera</taxon>
        <taxon>Panheteroptera</taxon>
        <taxon>Cimicomorpha</taxon>
        <taxon>Cimicidae</taxon>
        <taxon>Cimex</taxon>
    </lineage>
</organism>
<protein>
    <recommendedName>
        <fullName evidence="1">PH domain-containing protein</fullName>
    </recommendedName>
</protein>
<dbReference type="EnsemblMetazoa" id="XM_014401512.2">
    <property type="protein sequence ID" value="XP_014256998.1"/>
    <property type="gene ID" value="LOC106670859"/>
</dbReference>
<dbReference type="GO" id="GO:0010008">
    <property type="term" value="C:endosome membrane"/>
    <property type="evidence" value="ECO:0007669"/>
    <property type="project" value="TreeGrafter"/>
</dbReference>
<reference evidence="2" key="1">
    <citation type="submission" date="2022-01" db="UniProtKB">
        <authorList>
            <consortium name="EnsemblMetazoa"/>
        </authorList>
    </citation>
    <scope>IDENTIFICATION</scope>
</reference>
<dbReference type="AlphaFoldDB" id="A0A8I6S547"/>
<proteinExistence type="predicted"/>
<dbReference type="InterPro" id="IPR001849">
    <property type="entry name" value="PH_domain"/>
</dbReference>
<dbReference type="Pfam" id="PF00169">
    <property type="entry name" value="PH"/>
    <property type="match status" value="1"/>
</dbReference>
<sequence length="636" mass="72787">MHCLVSDGECLNRNYLDYALLRDNFCVTKFILLLTSLAQVNITPLDSTTCVGLRLEFHKNSKETIVSTPSSTISSPGDSGLHESMDDTSDGVFDLNKKLCSSDSTLTQVEAAFSDCSLSCATEPLAKAVQRRKRVSFHETVMGEDSKGTIWERRSCDVETMAWWKAGLITAGEKGEDALNMERGAPEGSEDPQAFVEMKSERQVKPLKRTMKRRKPFGRSRNIHFMAVYPGAVEIEMPDHIDDTELHAERIATRLPERMSSLERFLNTSIYKMYNMIDNESNSYVCFLAMHELCFITLTDNRVMNMHRILYKDMEYVGVGPSPEHLTLQDGKRFLITTRGEDFCSWLHYAVYKETAKVLDFIRITPEDAFTRVLSNYAELKCLNIIYTTWAVICDPFCNDDRTYSQYLMISVGMSGNFWEPAMVEINSRCELELRPCAKGRKNLRLPLSECTVCDRCISSERPYTFKLRFDRKSPRDRLIVFFAAPDSDSMSSWMQAILVAVASKKNEKDIAPVDSDRGHYLIATDGTLALINSTKDRLVSRVFMKDVCTLFTGHAYLVLELDCHEVEDKANDWILYFYSDEIKSNFLNFMTQTKPELVKTIYKHKEVSCNWSQCADEQESLDRPFQNIITYLTSL</sequence>
<dbReference type="PANTHER" id="PTHR46556:SF1">
    <property type="entry name" value="PLECKSTRIN HOMOLOGY DOMAIN-CONTAINING FAMILY M MEMBER 2"/>
    <property type="match status" value="1"/>
</dbReference>
<dbReference type="GO" id="GO:0032880">
    <property type="term" value="P:regulation of protein localization"/>
    <property type="evidence" value="ECO:0007669"/>
    <property type="project" value="TreeGrafter"/>
</dbReference>
<name>A0A8I6S547_CIMLE</name>
<dbReference type="RefSeq" id="XP_014256998.1">
    <property type="nucleotide sequence ID" value="XM_014401512.2"/>
</dbReference>
<dbReference type="GeneID" id="106670859"/>
<evidence type="ECO:0000313" key="2">
    <source>
        <dbReference type="EnsemblMetazoa" id="XP_014256998.1"/>
    </source>
</evidence>
<keyword evidence="3" id="KW-1185">Reference proteome</keyword>
<dbReference type="PROSITE" id="PS50003">
    <property type="entry name" value="PH_DOMAIN"/>
    <property type="match status" value="1"/>
</dbReference>
<dbReference type="InterPro" id="IPR011993">
    <property type="entry name" value="PH-like_dom_sf"/>
</dbReference>
<evidence type="ECO:0000313" key="3">
    <source>
        <dbReference type="Proteomes" id="UP000494040"/>
    </source>
</evidence>
<dbReference type="Gene3D" id="2.30.29.30">
    <property type="entry name" value="Pleckstrin-homology domain (PH domain)/Phosphotyrosine-binding domain (PTB)"/>
    <property type="match status" value="1"/>
</dbReference>
<dbReference type="GO" id="GO:0019894">
    <property type="term" value="F:kinesin binding"/>
    <property type="evidence" value="ECO:0007669"/>
    <property type="project" value="TreeGrafter"/>
</dbReference>
<dbReference type="PANTHER" id="PTHR46556">
    <property type="entry name" value="PLECKSTRIN HOMOLOGY DOMAIN-CONTAINING FAMILY M MEMBER 2"/>
    <property type="match status" value="1"/>
</dbReference>
<dbReference type="GO" id="GO:0032418">
    <property type="term" value="P:lysosome localization"/>
    <property type="evidence" value="ECO:0007669"/>
    <property type="project" value="TreeGrafter"/>
</dbReference>
<dbReference type="OrthoDB" id="9983817at2759"/>
<accession>A0A8I6S547</accession>
<dbReference type="Proteomes" id="UP000494040">
    <property type="component" value="Unassembled WGS sequence"/>
</dbReference>
<dbReference type="SUPFAM" id="SSF50729">
    <property type="entry name" value="PH domain-like"/>
    <property type="match status" value="1"/>
</dbReference>